<dbReference type="Pfam" id="PF00005">
    <property type="entry name" value="ABC_tran"/>
    <property type="match status" value="1"/>
</dbReference>
<proteinExistence type="predicted"/>
<dbReference type="GO" id="GO:0005524">
    <property type="term" value="F:ATP binding"/>
    <property type="evidence" value="ECO:0007669"/>
    <property type="project" value="UniProtKB-KW"/>
</dbReference>
<keyword evidence="6 12" id="KW-0067">ATP-binding</keyword>
<dbReference type="Pfam" id="PF00664">
    <property type="entry name" value="ABC_membrane"/>
    <property type="match status" value="1"/>
</dbReference>
<dbReference type="EMBL" id="JBHSDS010000007">
    <property type="protein sequence ID" value="MFC4358922.1"/>
    <property type="molecule type" value="Genomic_DNA"/>
</dbReference>
<keyword evidence="7 9" id="KW-1133">Transmembrane helix</keyword>
<keyword evidence="2" id="KW-0813">Transport</keyword>
<feature type="transmembrane region" description="Helical" evidence="9">
    <location>
        <begin position="86"/>
        <end position="107"/>
    </location>
</feature>
<comment type="caution">
    <text evidence="12">The sequence shown here is derived from an EMBL/GenBank/DDBJ whole genome shotgun (WGS) entry which is preliminary data.</text>
</comment>
<dbReference type="InterPro" id="IPR036640">
    <property type="entry name" value="ABC1_TM_sf"/>
</dbReference>
<keyword evidence="13" id="KW-1185">Reference proteome</keyword>
<dbReference type="FunFam" id="3.40.50.300:FF:000221">
    <property type="entry name" value="Multidrug ABC transporter ATP-binding protein"/>
    <property type="match status" value="1"/>
</dbReference>
<feature type="domain" description="ABC transmembrane type-1" evidence="11">
    <location>
        <begin position="28"/>
        <end position="320"/>
    </location>
</feature>
<dbReference type="SUPFAM" id="SSF52540">
    <property type="entry name" value="P-loop containing nucleoside triphosphate hydrolases"/>
    <property type="match status" value="1"/>
</dbReference>
<dbReference type="PROSITE" id="PS50893">
    <property type="entry name" value="ABC_TRANSPORTER_2"/>
    <property type="match status" value="1"/>
</dbReference>
<dbReference type="Gene3D" id="3.40.50.300">
    <property type="entry name" value="P-loop containing nucleotide triphosphate hydrolases"/>
    <property type="match status" value="1"/>
</dbReference>
<evidence type="ECO:0000256" key="7">
    <source>
        <dbReference type="ARBA" id="ARBA00022989"/>
    </source>
</evidence>
<accession>A0ABD5PDE7</accession>
<dbReference type="GO" id="GO:0055085">
    <property type="term" value="P:transmembrane transport"/>
    <property type="evidence" value="ECO:0007669"/>
    <property type="project" value="UniProtKB-ARBA"/>
</dbReference>
<keyword evidence="4 9" id="KW-0812">Transmembrane</keyword>
<gene>
    <name evidence="12" type="ORF">ACFO0N_13310</name>
</gene>
<dbReference type="Proteomes" id="UP001595921">
    <property type="component" value="Unassembled WGS sequence"/>
</dbReference>
<evidence type="ECO:0000256" key="6">
    <source>
        <dbReference type="ARBA" id="ARBA00022840"/>
    </source>
</evidence>
<evidence type="ECO:0000256" key="9">
    <source>
        <dbReference type="SAM" id="Phobius"/>
    </source>
</evidence>
<feature type="transmembrane region" description="Helical" evidence="9">
    <location>
        <begin position="271"/>
        <end position="289"/>
    </location>
</feature>
<evidence type="ECO:0000256" key="2">
    <source>
        <dbReference type="ARBA" id="ARBA00022448"/>
    </source>
</evidence>
<dbReference type="InterPro" id="IPR003439">
    <property type="entry name" value="ABC_transporter-like_ATP-bd"/>
</dbReference>
<evidence type="ECO:0000313" key="12">
    <source>
        <dbReference type="EMBL" id="MFC4358922.1"/>
    </source>
</evidence>
<dbReference type="SUPFAM" id="SSF90123">
    <property type="entry name" value="ABC transporter transmembrane region"/>
    <property type="match status" value="1"/>
</dbReference>
<keyword evidence="5" id="KW-0547">Nucleotide-binding</keyword>
<evidence type="ECO:0000256" key="8">
    <source>
        <dbReference type="ARBA" id="ARBA00023136"/>
    </source>
</evidence>
<evidence type="ECO:0000256" key="5">
    <source>
        <dbReference type="ARBA" id="ARBA00022741"/>
    </source>
</evidence>
<dbReference type="PANTHER" id="PTHR43394">
    <property type="entry name" value="ATP-DEPENDENT PERMEASE MDL1, MITOCHONDRIAL"/>
    <property type="match status" value="1"/>
</dbReference>
<evidence type="ECO:0000313" key="13">
    <source>
        <dbReference type="Proteomes" id="UP001595921"/>
    </source>
</evidence>
<feature type="transmembrane region" description="Helical" evidence="9">
    <location>
        <begin position="187"/>
        <end position="204"/>
    </location>
</feature>
<evidence type="ECO:0000256" key="4">
    <source>
        <dbReference type="ARBA" id="ARBA00022692"/>
    </source>
</evidence>
<dbReference type="PROSITE" id="PS50929">
    <property type="entry name" value="ABC_TM1F"/>
    <property type="match status" value="1"/>
</dbReference>
<evidence type="ECO:0000259" key="10">
    <source>
        <dbReference type="PROSITE" id="PS50893"/>
    </source>
</evidence>
<comment type="subcellular location">
    <subcellularLocation>
        <location evidence="1">Cell membrane</location>
        <topology evidence="1">Multi-pass membrane protein</topology>
    </subcellularLocation>
</comment>
<keyword evidence="8 9" id="KW-0472">Membrane</keyword>
<dbReference type="SMART" id="SM00382">
    <property type="entry name" value="AAA"/>
    <property type="match status" value="1"/>
</dbReference>
<keyword evidence="3" id="KW-1003">Cell membrane</keyword>
<dbReference type="InterPro" id="IPR003593">
    <property type="entry name" value="AAA+_ATPase"/>
</dbReference>
<dbReference type="InterPro" id="IPR017871">
    <property type="entry name" value="ABC_transporter-like_CS"/>
</dbReference>
<dbReference type="AlphaFoldDB" id="A0ABD5PDE7"/>
<dbReference type="PANTHER" id="PTHR43394:SF1">
    <property type="entry name" value="ATP-BINDING CASSETTE SUB-FAMILY B MEMBER 10, MITOCHONDRIAL"/>
    <property type="match status" value="1"/>
</dbReference>
<organism evidence="12 13">
    <name type="scientific">Halobium salinum</name>
    <dbReference type="NCBI Taxonomy" id="1364940"/>
    <lineage>
        <taxon>Archaea</taxon>
        <taxon>Methanobacteriati</taxon>
        <taxon>Methanobacteriota</taxon>
        <taxon>Stenosarchaea group</taxon>
        <taxon>Halobacteria</taxon>
        <taxon>Halobacteriales</taxon>
        <taxon>Haloferacaceae</taxon>
        <taxon>Halobium</taxon>
    </lineage>
</organism>
<dbReference type="Gene3D" id="1.20.1560.10">
    <property type="entry name" value="ABC transporter type 1, transmembrane domain"/>
    <property type="match status" value="1"/>
</dbReference>
<dbReference type="RefSeq" id="WP_267619858.1">
    <property type="nucleotide sequence ID" value="NZ_JAODIW010000004.1"/>
</dbReference>
<evidence type="ECO:0000256" key="3">
    <source>
        <dbReference type="ARBA" id="ARBA00022475"/>
    </source>
</evidence>
<dbReference type="InterPro" id="IPR039421">
    <property type="entry name" value="Type_1_exporter"/>
</dbReference>
<sequence>MSESRPISRRRKLEALRRVAAYRPAVTAGIVLLSIAAAFFEGVGIGFLVPMIDLASGGELGSAGGIVGAFERVYTTIGVPFTIETVILGVAGAISVRYLLSFLVDWLKFALRTWYIQSLREAAFDGALDARVAYFDERGSDEVLNTIITESQYAGRVIRDVVTVVRESFITLVYLGVALYVSPELTLVTMGVLVVGVFGMRHLFESGSSVGERVADANRELQRVVQAGTQGIREVKLFGMRGDVRSSFDEAVSNFTSSNIRLRRNEVAIKNAYNLVAALTVFVLAYLALAVANLNFANLGIFLFAMFRLAPRASSLNNLVYKVDGNLPHLVGIQEFTEELRGREEPDGDGTSAPDPIDEVRFDDVDFSYGDDTVLDGLSFDVSRGEFVAFVGPSGAGKSTVAALLSRFYEPTGGAILADDVPVSGIDVDEWRESVSVVRQDPHVFSDTLRYNVMVGNPDATEEAFERVCRVASVDEFAEQLPDGYDTELGDDGVRLSGGQRQRVAIARALLKDADVLVLDEATSELDTALEAKVHAGIEELGDDRALVVIAHRLSTVRNADRIHYLEDGRLVETGPHAELLDADGAYANLYRRQARPEGEGPSVADGVTSD</sequence>
<protein>
    <submittedName>
        <fullName evidence="12">ABC transporter ATP-binding protein</fullName>
    </submittedName>
</protein>
<dbReference type="InterPro" id="IPR011527">
    <property type="entry name" value="ABC1_TM_dom"/>
</dbReference>
<evidence type="ECO:0000256" key="1">
    <source>
        <dbReference type="ARBA" id="ARBA00004651"/>
    </source>
</evidence>
<name>A0ABD5PDE7_9EURY</name>
<evidence type="ECO:0000259" key="11">
    <source>
        <dbReference type="PROSITE" id="PS50929"/>
    </source>
</evidence>
<dbReference type="PROSITE" id="PS00211">
    <property type="entry name" value="ABC_TRANSPORTER_1"/>
    <property type="match status" value="1"/>
</dbReference>
<feature type="domain" description="ABC transporter" evidence="10">
    <location>
        <begin position="360"/>
        <end position="593"/>
    </location>
</feature>
<reference evidence="12 13" key="1">
    <citation type="journal article" date="2019" name="Int. J. Syst. Evol. Microbiol.">
        <title>The Global Catalogue of Microorganisms (GCM) 10K type strain sequencing project: providing services to taxonomists for standard genome sequencing and annotation.</title>
        <authorList>
            <consortium name="The Broad Institute Genomics Platform"/>
            <consortium name="The Broad Institute Genome Sequencing Center for Infectious Disease"/>
            <person name="Wu L."/>
            <person name="Ma J."/>
        </authorList>
    </citation>
    <scope>NUCLEOTIDE SEQUENCE [LARGE SCALE GENOMIC DNA]</scope>
    <source>
        <strain evidence="12 13">CGMCC 1.12553</strain>
    </source>
</reference>
<dbReference type="GO" id="GO:0005886">
    <property type="term" value="C:plasma membrane"/>
    <property type="evidence" value="ECO:0007669"/>
    <property type="project" value="UniProtKB-SubCell"/>
</dbReference>
<feature type="transmembrane region" description="Helical" evidence="9">
    <location>
        <begin position="21"/>
        <end position="40"/>
    </location>
</feature>
<dbReference type="InterPro" id="IPR027417">
    <property type="entry name" value="P-loop_NTPase"/>
</dbReference>